<dbReference type="GO" id="GO:0043565">
    <property type="term" value="F:sequence-specific DNA binding"/>
    <property type="evidence" value="ECO:0007669"/>
    <property type="project" value="InterPro"/>
</dbReference>
<evidence type="ECO:0000313" key="5">
    <source>
        <dbReference type="EMBL" id="QDR81728.1"/>
    </source>
</evidence>
<dbReference type="PANTHER" id="PTHR47893:SF1">
    <property type="entry name" value="REGULATORY PROTEIN PCHR"/>
    <property type="match status" value="1"/>
</dbReference>
<sequence length="325" mass="36881">MNGWEAAEKTVPAGEEHWLMHNNRPYVMYSTPDRVVAGAGERFGRASVRHLFSGPFARIRDTELTFGDSIAGGARFAIPHIVLYFCLAGQFALEENDLAVDDTNFLAFRSAELRQVRFQSGLYNRIITVEIYPEQMQGVDSSLQALLPSFPAGERFFSNHRLSPGLRHILQQLIDCPYPDPVRELYIEGKLLELLAVYFNETVYRQAVLPDGPLRLSRQDITSLQQARQLLDRNFITPPTLAGLARMVCLNEFKLKNGFKQVFGQTVHSYVVDKRLELAVRLLTEKKLNIGEVASHIGYANASYFALAFRKKNGINPREYLAQRE</sequence>
<dbReference type="PANTHER" id="PTHR47893">
    <property type="entry name" value="REGULATORY PROTEIN PCHR"/>
    <property type="match status" value="1"/>
</dbReference>
<keyword evidence="2" id="KW-0238">DNA-binding</keyword>
<dbReference type="Gene3D" id="1.10.10.60">
    <property type="entry name" value="Homeodomain-like"/>
    <property type="match status" value="2"/>
</dbReference>
<dbReference type="InterPro" id="IPR018060">
    <property type="entry name" value="HTH_AraC"/>
</dbReference>
<dbReference type="GO" id="GO:0003700">
    <property type="term" value="F:DNA-binding transcription factor activity"/>
    <property type="evidence" value="ECO:0007669"/>
    <property type="project" value="InterPro"/>
</dbReference>
<reference evidence="5 6" key="1">
    <citation type="submission" date="2019-02" db="EMBL/GenBank/DDBJ databases">
        <title>Closed genome of Sporomusa termitida DSM 4440.</title>
        <authorList>
            <person name="Poehlein A."/>
            <person name="Daniel R."/>
        </authorList>
    </citation>
    <scope>NUCLEOTIDE SEQUENCE [LARGE SCALE GENOMIC DNA]</scope>
    <source>
        <strain evidence="5 6">DSM 4440</strain>
    </source>
</reference>
<keyword evidence="6" id="KW-1185">Reference proteome</keyword>
<dbReference type="EMBL" id="CP036259">
    <property type="protein sequence ID" value="QDR81728.1"/>
    <property type="molecule type" value="Genomic_DNA"/>
</dbReference>
<evidence type="ECO:0000256" key="1">
    <source>
        <dbReference type="ARBA" id="ARBA00023015"/>
    </source>
</evidence>
<dbReference type="PROSITE" id="PS01124">
    <property type="entry name" value="HTH_ARAC_FAMILY_2"/>
    <property type="match status" value="1"/>
</dbReference>
<dbReference type="InterPro" id="IPR009057">
    <property type="entry name" value="Homeodomain-like_sf"/>
</dbReference>
<feature type="domain" description="HTH araC/xylS-type" evidence="4">
    <location>
        <begin position="225"/>
        <end position="323"/>
    </location>
</feature>
<dbReference type="SUPFAM" id="SSF46689">
    <property type="entry name" value="Homeodomain-like"/>
    <property type="match status" value="2"/>
</dbReference>
<name>A0A517DWJ7_9FIRM</name>
<dbReference type="InterPro" id="IPR053142">
    <property type="entry name" value="PchR_regulatory_protein"/>
</dbReference>
<accession>A0A517DWJ7</accession>
<dbReference type="AlphaFoldDB" id="A0A517DWJ7"/>
<gene>
    <name evidence="5" type="primary">rhaR_13</name>
    <name evidence="5" type="ORF">SPTER_31400</name>
</gene>
<keyword evidence="1" id="KW-0805">Transcription regulation</keyword>
<evidence type="ECO:0000313" key="6">
    <source>
        <dbReference type="Proteomes" id="UP000320776"/>
    </source>
</evidence>
<evidence type="ECO:0000259" key="4">
    <source>
        <dbReference type="PROSITE" id="PS01124"/>
    </source>
</evidence>
<dbReference type="KEGG" id="sted:SPTER_31400"/>
<dbReference type="PRINTS" id="PR00032">
    <property type="entry name" value="HTHARAC"/>
</dbReference>
<evidence type="ECO:0000256" key="2">
    <source>
        <dbReference type="ARBA" id="ARBA00023125"/>
    </source>
</evidence>
<dbReference type="RefSeq" id="WP_144351188.1">
    <property type="nucleotide sequence ID" value="NZ_CP036259.1"/>
</dbReference>
<evidence type="ECO:0000256" key="3">
    <source>
        <dbReference type="ARBA" id="ARBA00023163"/>
    </source>
</evidence>
<dbReference type="OrthoDB" id="9782503at2"/>
<dbReference type="PROSITE" id="PS00041">
    <property type="entry name" value="HTH_ARAC_FAMILY_1"/>
    <property type="match status" value="1"/>
</dbReference>
<proteinExistence type="predicted"/>
<organism evidence="5 6">
    <name type="scientific">Sporomusa termitida</name>
    <dbReference type="NCBI Taxonomy" id="2377"/>
    <lineage>
        <taxon>Bacteria</taxon>
        <taxon>Bacillati</taxon>
        <taxon>Bacillota</taxon>
        <taxon>Negativicutes</taxon>
        <taxon>Selenomonadales</taxon>
        <taxon>Sporomusaceae</taxon>
        <taxon>Sporomusa</taxon>
    </lineage>
</organism>
<dbReference type="Pfam" id="PF12833">
    <property type="entry name" value="HTH_18"/>
    <property type="match status" value="1"/>
</dbReference>
<dbReference type="Proteomes" id="UP000320776">
    <property type="component" value="Chromosome"/>
</dbReference>
<dbReference type="SMART" id="SM00342">
    <property type="entry name" value="HTH_ARAC"/>
    <property type="match status" value="1"/>
</dbReference>
<keyword evidence="3" id="KW-0804">Transcription</keyword>
<dbReference type="InterPro" id="IPR018062">
    <property type="entry name" value="HTH_AraC-typ_CS"/>
</dbReference>
<dbReference type="InterPro" id="IPR020449">
    <property type="entry name" value="Tscrpt_reg_AraC-type_HTH"/>
</dbReference>
<protein>
    <submittedName>
        <fullName evidence="5">HTH-type transcriptional activator RhaR</fullName>
    </submittedName>
</protein>